<proteinExistence type="predicted"/>
<dbReference type="Proteomes" id="UP000013981">
    <property type="component" value="Unassembled WGS sequence"/>
</dbReference>
<evidence type="ECO:0000313" key="1">
    <source>
        <dbReference type="EMBL" id="EOQ35770.1"/>
    </source>
</evidence>
<dbReference type="OrthoDB" id="9772024at2"/>
<dbReference type="AlphaFoldDB" id="R8VSL7"/>
<evidence type="ECO:0000313" key="2">
    <source>
        <dbReference type="Proteomes" id="UP000013981"/>
    </source>
</evidence>
<dbReference type="PATRIC" id="fig|1203606.4.peg.2691"/>
<keyword evidence="2" id="KW-1185">Reference proteome</keyword>
<dbReference type="RefSeq" id="WP_016148833.1">
    <property type="nucleotide sequence ID" value="NZ_KB976105.1"/>
</dbReference>
<gene>
    <name evidence="1" type="ORF">HMPREF1526_02740</name>
</gene>
<comment type="caution">
    <text evidence="1">The sequence shown here is derived from an EMBL/GenBank/DDBJ whole genome shotgun (WGS) entry which is preliminary data.</text>
</comment>
<sequence length="57" mass="6683">MEAQYRTLDEVPEWGRDTVRYLLAKNYLRRQEDGTLPLNDTLLNALVINDRAGLYDL</sequence>
<dbReference type="EMBL" id="AQOB01000013">
    <property type="protein sequence ID" value="EOQ35770.1"/>
    <property type="molecule type" value="Genomic_DNA"/>
</dbReference>
<protein>
    <submittedName>
        <fullName evidence="1">Uncharacterized protein</fullName>
    </submittedName>
</protein>
<organism evidence="1 2">
    <name type="scientific">Butyricicoccus pullicaecorum 1.2</name>
    <dbReference type="NCBI Taxonomy" id="1203606"/>
    <lineage>
        <taxon>Bacteria</taxon>
        <taxon>Bacillati</taxon>
        <taxon>Bacillota</taxon>
        <taxon>Clostridia</taxon>
        <taxon>Eubacteriales</taxon>
        <taxon>Butyricicoccaceae</taxon>
        <taxon>Butyricicoccus</taxon>
    </lineage>
</organism>
<name>R8VSL7_9FIRM</name>
<dbReference type="HOGENOM" id="CLU_2987934_0_0_9"/>
<reference evidence="1 2" key="1">
    <citation type="submission" date="2013-01" db="EMBL/GenBank/DDBJ databases">
        <title>The Genome Sequence of Butyricicoccus pullicaecorum 1.2.</title>
        <authorList>
            <consortium name="The Broad Institute Genome Sequencing Platform"/>
            <person name="Earl A."/>
            <person name="Ward D."/>
            <person name="Feldgarden M."/>
            <person name="Gevers D."/>
            <person name="Van Immerseel F."/>
            <person name="Eeckhaut V."/>
            <person name="Walker B."/>
            <person name="Young S.K."/>
            <person name="Zeng Q."/>
            <person name="Gargeya S."/>
            <person name="Fitzgerald M."/>
            <person name="Haas B."/>
            <person name="Abouelleil A."/>
            <person name="Alvarado L."/>
            <person name="Arachchi H.M."/>
            <person name="Berlin A.M."/>
            <person name="Chapman S.B."/>
            <person name="Dewar J."/>
            <person name="Goldberg J."/>
            <person name="Griggs A."/>
            <person name="Gujja S."/>
            <person name="Hansen M."/>
            <person name="Howarth C."/>
            <person name="Imamovic A."/>
            <person name="Larimer J."/>
            <person name="McCowan C."/>
            <person name="Murphy C."/>
            <person name="Neiman D."/>
            <person name="Pearson M."/>
            <person name="Priest M."/>
            <person name="Roberts A."/>
            <person name="Saif S."/>
            <person name="Shea T."/>
            <person name="Sisk P."/>
            <person name="Sykes S."/>
            <person name="Wortman J."/>
            <person name="Nusbaum C."/>
            <person name="Birren B."/>
        </authorList>
    </citation>
    <scope>NUCLEOTIDE SEQUENCE [LARGE SCALE GENOMIC DNA]</scope>
    <source>
        <strain evidence="1 2">1.2</strain>
    </source>
</reference>
<accession>R8VSL7</accession>